<dbReference type="Gene3D" id="3.40.50.150">
    <property type="entry name" value="Vaccinia Virus protein VP39"/>
    <property type="match status" value="1"/>
</dbReference>
<dbReference type="eggNOG" id="COG2518">
    <property type="taxonomic scope" value="Bacteria"/>
</dbReference>
<dbReference type="CDD" id="cd02440">
    <property type="entry name" value="AdoMet_MTases"/>
    <property type="match status" value="1"/>
</dbReference>
<dbReference type="InterPro" id="IPR029063">
    <property type="entry name" value="SAM-dependent_MTases_sf"/>
</dbReference>
<sequence length="218" mass="23630">MADEARRRTMMVDTQVRTADVTKFPIISAMLKTPREAFLPSERSAAAYASENVPLGVANRVLLEPRTFAKMLDALNLTRDMLVLDIGSGYGYSAAVISEIAEAVVAVEEDEHLADEAQQLLTEHHADNVILHRGPLTEGAAEHGPYDAIVIEGGVETVPDTLLAQIKDGGRIACVFQEGRLGVVRVGYKLDGHVTWRFSFNAGAPVLPGFEKETAFAL</sequence>
<dbReference type="RefSeq" id="WP_043843423.1">
    <property type="nucleotide sequence ID" value="NZ_AQQW01000004.1"/>
</dbReference>
<dbReference type="PATRIC" id="fig|1317118.6.peg.1522"/>
<reference evidence="4 5" key="1">
    <citation type="journal article" date="2014" name="Antonie Van Leeuwenhoek">
        <title>Roseivivax atlanticus sp. nov., isolated from surface seawater of the Atlantic Ocean.</title>
        <authorList>
            <person name="Li G."/>
            <person name="Lai Q."/>
            <person name="Liu X."/>
            <person name="Sun F."/>
            <person name="Shao Z."/>
        </authorList>
    </citation>
    <scope>NUCLEOTIDE SEQUENCE [LARGE SCALE GENOMIC DNA]</scope>
    <source>
        <strain evidence="4 5">22II-s10s</strain>
    </source>
</reference>
<dbReference type="GO" id="GO:0005737">
    <property type="term" value="C:cytoplasm"/>
    <property type="evidence" value="ECO:0007669"/>
    <property type="project" value="TreeGrafter"/>
</dbReference>
<accession>W4HLN4</accession>
<organism evidence="4 5">
    <name type="scientific">Roseivivax marinus</name>
    <dbReference type="NCBI Taxonomy" id="1379903"/>
    <lineage>
        <taxon>Bacteria</taxon>
        <taxon>Pseudomonadati</taxon>
        <taxon>Pseudomonadota</taxon>
        <taxon>Alphaproteobacteria</taxon>
        <taxon>Rhodobacterales</taxon>
        <taxon>Roseobacteraceae</taxon>
        <taxon>Roseivivax</taxon>
    </lineage>
</organism>
<dbReference type="EMBL" id="AQQW01000004">
    <property type="protein sequence ID" value="ETW13011.1"/>
    <property type="molecule type" value="Genomic_DNA"/>
</dbReference>
<dbReference type="STRING" id="1379903.ATO8_07366"/>
<dbReference type="PANTHER" id="PTHR11579">
    <property type="entry name" value="PROTEIN-L-ISOASPARTATE O-METHYLTRANSFERASE"/>
    <property type="match status" value="1"/>
</dbReference>
<dbReference type="PANTHER" id="PTHR11579:SF18">
    <property type="entry name" value="PROTEIN-L-ISOASPARTATE O-METHYLTRANSFERASE"/>
    <property type="match status" value="1"/>
</dbReference>
<comment type="similarity">
    <text evidence="1">Belongs to the methyltransferase superfamily. L-isoaspartyl/D-aspartyl protein methyltransferase family.</text>
</comment>
<evidence type="ECO:0000313" key="5">
    <source>
        <dbReference type="Proteomes" id="UP000019063"/>
    </source>
</evidence>
<gene>
    <name evidence="4" type="ORF">ATO8_07366</name>
</gene>
<name>W4HLN4_9RHOB</name>
<dbReference type="Proteomes" id="UP000019063">
    <property type="component" value="Unassembled WGS sequence"/>
</dbReference>
<dbReference type="OrthoDB" id="9798496at2"/>
<proteinExistence type="inferred from homology"/>
<dbReference type="SUPFAM" id="SSF53335">
    <property type="entry name" value="S-adenosyl-L-methionine-dependent methyltransferases"/>
    <property type="match status" value="1"/>
</dbReference>
<dbReference type="GO" id="GO:0004719">
    <property type="term" value="F:protein-L-isoaspartate (D-aspartate) O-methyltransferase activity"/>
    <property type="evidence" value="ECO:0007669"/>
    <property type="project" value="InterPro"/>
</dbReference>
<comment type="caution">
    <text evidence="4">The sequence shown here is derived from an EMBL/GenBank/DDBJ whole genome shotgun (WGS) entry which is preliminary data.</text>
</comment>
<protein>
    <recommendedName>
        <fullName evidence="2">Protein-L-isoaspartate O-methyltransferase</fullName>
    </recommendedName>
    <alternativeName>
        <fullName evidence="3">Protein L-isoaspartyl methyltransferase</fullName>
    </alternativeName>
</protein>
<evidence type="ECO:0000256" key="3">
    <source>
        <dbReference type="ARBA" id="ARBA00030757"/>
    </source>
</evidence>
<dbReference type="AlphaFoldDB" id="W4HLN4"/>
<dbReference type="InterPro" id="IPR000682">
    <property type="entry name" value="PCMT"/>
</dbReference>
<keyword evidence="4" id="KW-0489">Methyltransferase</keyword>
<dbReference type="GO" id="GO:0032259">
    <property type="term" value="P:methylation"/>
    <property type="evidence" value="ECO:0007669"/>
    <property type="project" value="UniProtKB-KW"/>
</dbReference>
<dbReference type="Pfam" id="PF01135">
    <property type="entry name" value="PCMT"/>
    <property type="match status" value="1"/>
</dbReference>
<evidence type="ECO:0000256" key="2">
    <source>
        <dbReference type="ARBA" id="ARBA00013346"/>
    </source>
</evidence>
<keyword evidence="4" id="KW-0808">Transferase</keyword>
<evidence type="ECO:0000256" key="1">
    <source>
        <dbReference type="ARBA" id="ARBA00005369"/>
    </source>
</evidence>
<evidence type="ECO:0000313" key="4">
    <source>
        <dbReference type="EMBL" id="ETW13011.1"/>
    </source>
</evidence>
<keyword evidence="5" id="KW-1185">Reference proteome</keyword>